<keyword evidence="3" id="KW-0812">Transmembrane</keyword>
<evidence type="ECO:0000313" key="5">
    <source>
        <dbReference type="EMBL" id="KAJ8027963.1"/>
    </source>
</evidence>
<dbReference type="GO" id="GO:0006694">
    <property type="term" value="P:steroid biosynthetic process"/>
    <property type="evidence" value="ECO:0007669"/>
    <property type="project" value="InterPro"/>
</dbReference>
<evidence type="ECO:0000259" key="4">
    <source>
        <dbReference type="Pfam" id="PF01073"/>
    </source>
</evidence>
<organism evidence="5 6">
    <name type="scientific">Holothuria leucospilota</name>
    <name type="common">Black long sea cucumber</name>
    <name type="synonym">Mertensiothuria leucospilota</name>
    <dbReference type="NCBI Taxonomy" id="206669"/>
    <lineage>
        <taxon>Eukaryota</taxon>
        <taxon>Metazoa</taxon>
        <taxon>Echinodermata</taxon>
        <taxon>Eleutherozoa</taxon>
        <taxon>Echinozoa</taxon>
        <taxon>Holothuroidea</taxon>
        <taxon>Aspidochirotacea</taxon>
        <taxon>Aspidochirotida</taxon>
        <taxon>Holothuriidae</taxon>
        <taxon>Holothuria</taxon>
    </lineage>
</organism>
<keyword evidence="3" id="KW-0472">Membrane</keyword>
<dbReference type="GO" id="GO:0016616">
    <property type="term" value="F:oxidoreductase activity, acting on the CH-OH group of donors, NAD or NADP as acceptor"/>
    <property type="evidence" value="ECO:0007669"/>
    <property type="project" value="InterPro"/>
</dbReference>
<dbReference type="InterPro" id="IPR050177">
    <property type="entry name" value="Lipid_A_modif_metabolic_enz"/>
</dbReference>
<dbReference type="AlphaFoldDB" id="A0A9Q1BJT5"/>
<keyword evidence="6" id="KW-1185">Reference proteome</keyword>
<keyword evidence="2 3" id="KW-0560">Oxidoreductase</keyword>
<dbReference type="PANTHER" id="PTHR43245">
    <property type="entry name" value="BIFUNCTIONAL POLYMYXIN RESISTANCE PROTEIN ARNA"/>
    <property type="match status" value="1"/>
</dbReference>
<name>A0A9Q1BJT5_HOLLE</name>
<evidence type="ECO:0000256" key="2">
    <source>
        <dbReference type="ARBA" id="ARBA00023002"/>
    </source>
</evidence>
<dbReference type="Proteomes" id="UP001152320">
    <property type="component" value="Chromosome 15"/>
</dbReference>
<evidence type="ECO:0000256" key="1">
    <source>
        <dbReference type="ARBA" id="ARBA00009219"/>
    </source>
</evidence>
<proteinExistence type="inferred from homology"/>
<dbReference type="EMBL" id="JAIZAY010000015">
    <property type="protein sequence ID" value="KAJ8027963.1"/>
    <property type="molecule type" value="Genomic_DNA"/>
</dbReference>
<sequence length="339" mass="37591">MAQQKTCTVIGGCGFLGQHLVEGLVNKGYSVKVFDQKQTFDNKDVEFFLGDLCKREELLPALAGSQTVFHCATPSPLSDNREIFQKVNCMGTKVVLDCCKEAGVKKLILTSSASVIFEGTDLQNGREELGYADNPIDPYVESKIKQEEEILEANNPSEDFCTIALRPHGIFGPRDPHFIPTLVNMAKRGGTLFKIGKGTNKVDFTYVENVVHGHILAAEKLKPKSRVTGRAYNITNAEPVPFWDFIGRVLTGLNYSAPKISLPYALVFYIALFLQLICYILKPIIEIKPSLTPAKVTLSATVHYYSIKNASKDLGYQPPISLDEGLQKTLESFNHLKRS</sequence>
<reference evidence="5" key="1">
    <citation type="submission" date="2021-10" db="EMBL/GenBank/DDBJ databases">
        <title>Tropical sea cucumber genome reveals ecological adaptation and Cuvierian tubules defense mechanism.</title>
        <authorList>
            <person name="Chen T."/>
        </authorList>
    </citation>
    <scope>NUCLEOTIDE SEQUENCE</scope>
    <source>
        <strain evidence="5">Nanhai2018</strain>
        <tissue evidence="5">Muscle</tissue>
    </source>
</reference>
<keyword evidence="3" id="KW-1133">Transmembrane helix</keyword>
<dbReference type="Gene3D" id="3.40.50.720">
    <property type="entry name" value="NAD(P)-binding Rossmann-like Domain"/>
    <property type="match status" value="1"/>
</dbReference>
<comment type="caution">
    <text evidence="5">The sequence shown here is derived from an EMBL/GenBank/DDBJ whole genome shotgun (WGS) entry which is preliminary data.</text>
</comment>
<protein>
    <submittedName>
        <fullName evidence="5">Sterol-4-alpha-carboxylate 3-dehydrogenase, decarboxylating</fullName>
    </submittedName>
</protein>
<evidence type="ECO:0000256" key="3">
    <source>
        <dbReference type="RuleBase" id="RU004475"/>
    </source>
</evidence>
<evidence type="ECO:0000313" key="6">
    <source>
        <dbReference type="Proteomes" id="UP001152320"/>
    </source>
</evidence>
<dbReference type="PANTHER" id="PTHR43245:SF51">
    <property type="entry name" value="SHORT CHAIN DEHYDROGENASE_REDUCTASE FAMILY 42E, MEMBER 2"/>
    <property type="match status" value="1"/>
</dbReference>
<accession>A0A9Q1BJT5</accession>
<gene>
    <name evidence="5" type="ORF">HOLleu_30069</name>
</gene>
<dbReference type="SUPFAM" id="SSF51735">
    <property type="entry name" value="NAD(P)-binding Rossmann-fold domains"/>
    <property type="match status" value="1"/>
</dbReference>
<dbReference type="InterPro" id="IPR002225">
    <property type="entry name" value="3Beta_OHSteriod_DH/Estase"/>
</dbReference>
<feature type="transmembrane region" description="Helical" evidence="3">
    <location>
        <begin position="262"/>
        <end position="281"/>
    </location>
</feature>
<comment type="similarity">
    <text evidence="1 3">Belongs to the 3-beta-HSD family.</text>
</comment>
<feature type="domain" description="3-beta hydroxysteroid dehydrogenase/isomerase" evidence="4">
    <location>
        <begin position="9"/>
        <end position="263"/>
    </location>
</feature>
<dbReference type="OrthoDB" id="10262413at2759"/>
<dbReference type="Pfam" id="PF01073">
    <property type="entry name" value="3Beta_HSD"/>
    <property type="match status" value="1"/>
</dbReference>
<dbReference type="InterPro" id="IPR036291">
    <property type="entry name" value="NAD(P)-bd_dom_sf"/>
</dbReference>
<dbReference type="FunFam" id="3.40.50.720:FF:000747">
    <property type="entry name" value="NAD(P) dependent steroid dehydrogenase-like"/>
    <property type="match status" value="1"/>
</dbReference>